<dbReference type="KEGG" id="mbur:EQU24_09540"/>
<dbReference type="EMBL" id="CP035467">
    <property type="protein sequence ID" value="QCW82456.1"/>
    <property type="molecule type" value="Genomic_DNA"/>
</dbReference>
<dbReference type="Proteomes" id="UP000305881">
    <property type="component" value="Chromosome"/>
</dbReference>
<keyword evidence="2" id="KW-1185">Reference proteome</keyword>
<sequence>MNSLERILIEKAGREHGFEYVLPVDDDAVCLGSARHRAQVRFTAKSIDILTQLLSRAAALAQSLPNQAELDYQAEVQKKTDPVAAQRHRSRMHGPTAHRAKRLLQGDAGFLRECMFGDRHCRARSLARQSCYTLGRL</sequence>
<dbReference type="OrthoDB" id="529575at2"/>
<protein>
    <submittedName>
        <fullName evidence="1">Uncharacterized protein</fullName>
    </submittedName>
</protein>
<proteinExistence type="predicted"/>
<organism evidence="1 2">
    <name type="scientific">Methylotuvimicrobium buryatense</name>
    <name type="common">Methylomicrobium buryatense</name>
    <dbReference type="NCBI Taxonomy" id="95641"/>
    <lineage>
        <taxon>Bacteria</taxon>
        <taxon>Pseudomonadati</taxon>
        <taxon>Pseudomonadota</taxon>
        <taxon>Gammaproteobacteria</taxon>
        <taxon>Methylococcales</taxon>
        <taxon>Methylococcaceae</taxon>
        <taxon>Methylotuvimicrobium</taxon>
    </lineage>
</organism>
<evidence type="ECO:0000313" key="2">
    <source>
        <dbReference type="Proteomes" id="UP000305881"/>
    </source>
</evidence>
<evidence type="ECO:0000313" key="1">
    <source>
        <dbReference type="EMBL" id="QCW82456.1"/>
    </source>
</evidence>
<gene>
    <name evidence="1" type="ORF">EQU24_09540</name>
</gene>
<dbReference type="AlphaFoldDB" id="A0A4P9URY8"/>
<accession>A0A4P9URY8</accession>
<dbReference type="RefSeq" id="WP_026130059.1">
    <property type="nucleotide sequence ID" value="NZ_CP035467.1"/>
</dbReference>
<reference evidence="2" key="1">
    <citation type="journal article" date="2019" name="J. Bacteriol.">
        <title>A Mutagenic Screen Identifies a TonB-Dependent Receptor Required for the Lanthanide Metal Switch in the Type I Methanotroph 'Methylotuvimicrobium buryatense' 5GB1C.</title>
        <authorList>
            <person name="Groom J.D."/>
            <person name="Ford S.M."/>
            <person name="Pesesky M.W."/>
            <person name="Lidstrom M.E."/>
        </authorList>
    </citation>
    <scope>NUCLEOTIDE SEQUENCE [LARGE SCALE GENOMIC DNA]</scope>
    <source>
        <strain evidence="2">5GB1C</strain>
    </source>
</reference>
<name>A0A4P9URY8_METBY</name>